<reference evidence="2" key="1">
    <citation type="submission" date="2021-05" db="EMBL/GenBank/DDBJ databases">
        <authorList>
            <person name="Arsene-Ploetze F."/>
        </authorList>
    </citation>
    <scope>NUCLEOTIDE SEQUENCE</scope>
    <source>
        <strain evidence="2">DSM 42138</strain>
    </source>
</reference>
<feature type="compositionally biased region" description="Low complexity" evidence="1">
    <location>
        <begin position="217"/>
        <end position="229"/>
    </location>
</feature>
<feature type="compositionally biased region" description="Basic residues" evidence="1">
    <location>
        <begin position="52"/>
        <end position="64"/>
    </location>
</feature>
<feature type="compositionally biased region" description="Basic residues" evidence="1">
    <location>
        <begin position="25"/>
        <end position="37"/>
    </location>
</feature>
<accession>A0A9W4E0K7</accession>
<feature type="compositionally biased region" description="Low complexity" evidence="1">
    <location>
        <begin position="77"/>
        <end position="88"/>
    </location>
</feature>
<sequence length="332" mass="37611">MVGGPAGRHRQQDGLRLLADGDQRRHGRRRLAQRLHRLPAVQPRHPVAGRQRQLRGRRLRRRKPVRGDRQLRLPDLQGPGHRPGQPRQGEVDLDRPRRHRGQRDRLHRPGRGGARHRQQQRDRRRHPRRRPDAVQDLAGHRQVRRLPRRQRGAGRAQRAGQQGHRLPDAAQPGRQQGPGAERHRRVQHQRRQAEVGRQAGRQAGHPRGGLRGRPGARPRTAGLRRAGPAGHRRPGDRCDEEVRRLHGRFEGPRRPVRPGELPLLAQRALLPGDPHRLRGQRRRDVPGRVPLTVRRALSRPGDRPIRAPPAGRQSGIPGDSARLGARGSGASV</sequence>
<feature type="region of interest" description="Disordered" evidence="1">
    <location>
        <begin position="1"/>
        <end position="242"/>
    </location>
</feature>
<keyword evidence="3" id="KW-1185">Reference proteome</keyword>
<feature type="region of interest" description="Disordered" evidence="1">
    <location>
        <begin position="272"/>
        <end position="332"/>
    </location>
</feature>
<feature type="compositionally biased region" description="Basic residues" evidence="1">
    <location>
        <begin position="96"/>
        <end position="129"/>
    </location>
</feature>
<dbReference type="AlphaFoldDB" id="A0A9W4E0K7"/>
<evidence type="ECO:0000313" key="3">
    <source>
        <dbReference type="Proteomes" id="UP001152519"/>
    </source>
</evidence>
<gene>
    <name evidence="2" type="ORF">SCOCK_90120</name>
</gene>
<evidence type="ECO:0000313" key="2">
    <source>
        <dbReference type="EMBL" id="CAG6399363.1"/>
    </source>
</evidence>
<comment type="caution">
    <text evidence="2">The sequence shown here is derived from an EMBL/GenBank/DDBJ whole genome shotgun (WGS) entry which is preliminary data.</text>
</comment>
<evidence type="ECO:0000256" key="1">
    <source>
        <dbReference type="SAM" id="MobiDB-lite"/>
    </source>
</evidence>
<dbReference type="EMBL" id="CAJSLV010000125">
    <property type="protein sequence ID" value="CAG6399363.1"/>
    <property type="molecule type" value="Genomic_DNA"/>
</dbReference>
<feature type="compositionally biased region" description="Basic and acidic residues" evidence="1">
    <location>
        <begin position="233"/>
        <end position="242"/>
    </location>
</feature>
<protein>
    <submittedName>
        <fullName evidence="2">Uncharacterized protein</fullName>
    </submittedName>
</protein>
<proteinExistence type="predicted"/>
<feature type="compositionally biased region" description="Low complexity" evidence="1">
    <location>
        <begin position="153"/>
        <end position="164"/>
    </location>
</feature>
<feature type="compositionally biased region" description="Basic residues" evidence="1">
    <location>
        <begin position="141"/>
        <end position="152"/>
    </location>
</feature>
<name>A0A9W4E0K7_9ACTN</name>
<organism evidence="2 3">
    <name type="scientific">Actinacidiphila cocklensis</name>
    <dbReference type="NCBI Taxonomy" id="887465"/>
    <lineage>
        <taxon>Bacteria</taxon>
        <taxon>Bacillati</taxon>
        <taxon>Actinomycetota</taxon>
        <taxon>Actinomycetes</taxon>
        <taxon>Kitasatosporales</taxon>
        <taxon>Streptomycetaceae</taxon>
        <taxon>Actinacidiphila</taxon>
    </lineage>
</organism>
<dbReference type="Proteomes" id="UP001152519">
    <property type="component" value="Unassembled WGS sequence"/>
</dbReference>